<dbReference type="InterPro" id="IPR056085">
    <property type="entry name" value="DUF7668"/>
</dbReference>
<gene>
    <name evidence="2" type="ORF">E1298_03665</name>
</gene>
<comment type="caution">
    <text evidence="2">The sequence shown here is derived from an EMBL/GenBank/DDBJ whole genome shotgun (WGS) entry which is preliminary data.</text>
</comment>
<protein>
    <recommendedName>
        <fullName evidence="1">DUF7668 domain-containing protein</fullName>
    </recommendedName>
</protein>
<dbReference type="Pfam" id="PF24705">
    <property type="entry name" value="DUF7668"/>
    <property type="match status" value="1"/>
</dbReference>
<dbReference type="OrthoDB" id="3481864at2"/>
<organism evidence="2 3">
    <name type="scientific">Actinomadura rubrisoli</name>
    <dbReference type="NCBI Taxonomy" id="2530368"/>
    <lineage>
        <taxon>Bacteria</taxon>
        <taxon>Bacillati</taxon>
        <taxon>Actinomycetota</taxon>
        <taxon>Actinomycetes</taxon>
        <taxon>Streptosporangiales</taxon>
        <taxon>Thermomonosporaceae</taxon>
        <taxon>Actinomadura</taxon>
    </lineage>
</organism>
<dbReference type="RefSeq" id="WP_131889307.1">
    <property type="nucleotide sequence ID" value="NZ_SMKU01000008.1"/>
</dbReference>
<feature type="domain" description="DUF7668" evidence="1">
    <location>
        <begin position="14"/>
        <end position="116"/>
    </location>
</feature>
<name>A0A4R5CCT3_9ACTN</name>
<proteinExistence type="predicted"/>
<dbReference type="EMBL" id="SMKU01000008">
    <property type="protein sequence ID" value="TDD96053.1"/>
    <property type="molecule type" value="Genomic_DNA"/>
</dbReference>
<evidence type="ECO:0000313" key="2">
    <source>
        <dbReference type="EMBL" id="TDD96053.1"/>
    </source>
</evidence>
<keyword evidence="3" id="KW-1185">Reference proteome</keyword>
<accession>A0A4R5CCT3</accession>
<dbReference type="AlphaFoldDB" id="A0A4R5CCT3"/>
<evidence type="ECO:0000313" key="3">
    <source>
        <dbReference type="Proteomes" id="UP000294513"/>
    </source>
</evidence>
<reference evidence="2 3" key="1">
    <citation type="submission" date="2019-03" db="EMBL/GenBank/DDBJ databases">
        <title>Draft genome sequences of novel Actinobacteria.</title>
        <authorList>
            <person name="Sahin N."/>
            <person name="Ay H."/>
            <person name="Saygin H."/>
        </authorList>
    </citation>
    <scope>NUCLEOTIDE SEQUENCE [LARGE SCALE GENOMIC DNA]</scope>
    <source>
        <strain evidence="2 3">H3C3</strain>
    </source>
</reference>
<sequence>MLPEEGVNAVRAVVALLVRGHYEELETLTEGRRYTASDMAATIARSGRDLISPPEEAFRAVDAVAAPQEAADERAFHVEFPLWTAQEGRSDMAVGLVVSEVMDGVWTVALEGIRVP</sequence>
<evidence type="ECO:0000259" key="1">
    <source>
        <dbReference type="Pfam" id="PF24705"/>
    </source>
</evidence>
<dbReference type="Proteomes" id="UP000294513">
    <property type="component" value="Unassembled WGS sequence"/>
</dbReference>